<dbReference type="Gene3D" id="3.40.980.20">
    <property type="entry name" value="Four-carbon acid sugar kinase, nucleotide binding domain"/>
    <property type="match status" value="1"/>
</dbReference>
<dbReference type="PANTHER" id="PTHR30004">
    <property type="entry name" value="4-HYDROXYTHREONINE-4-PHOSPHATE DEHYDROGENASE"/>
    <property type="match status" value="1"/>
</dbReference>
<comment type="caution">
    <text evidence="12">The sequence shown here is derived from an EMBL/GenBank/DDBJ whole genome shotgun (WGS) entry which is preliminary data.</text>
</comment>
<sequence>MNTSAHTAPKLLILADDLSGAADCAVAGVRAGLRSAVMLRADVGHPIGYPTSADVLALDTDTRRANAVDAAATQVAAWHALARPATRLYKKIDSTLRGNVAAEVAALAPLAGLAIVAPAFPAAGRTTRDGRQWLHGVAVEDTEVWRNESIGGRADLRVMLERQGLQTAVLTLDDIRAGAAALAGRLAALQADGVQAVVCDAQTDDDLAHIAETSVRLAHVFWVGSAGLAPALIRAAGLGSANAAVEGDAATAIAGPVLTVVGSMSSVSHAQASELKAAAGARLLSLELPVEELDTPQADITQTVIDALCEGRDVLVTLSQTTRGNSADGLHFCRRLATLLAPALPHAGGLIATGGETARAVLSTAGIDALRLCDEIESGMPLLHAQLTGVGGVLPVVTKAGGFGTPGSLHAAWRRLIETAASTPPKGTHAMTYRPVIGITMGDAAGVGPEIIMKALTHRAVYEQCRPLVIGDTARLRDAAQRTGAALEVRSIERPADAAFRYGVVDCIDLGLIPADLPYGKLSPIAGDAAYQYIARTVELTSAGELDAICTAPLNKEALHAGGHIFPGHTEMLAHLTGIDEVSMMLVAPNLRVIHVTTHIGLLDAIRRIEPGLVQRTIERAHATLVRAGIENPRIGVCGINPHAGENGLFGHGEEEQKIIPAVQVLQARGWRVEGPLPADTLFFRAGRGDFDVVVAMYHDQGHGPVKVMGLEAGVNVTVGLPVIRTSVDHGTAFDIAGKGIADERSMLEAFRQACELATRHDDPQAVRAA</sequence>
<keyword evidence="5" id="KW-0418">Kinase</keyword>
<evidence type="ECO:0000256" key="6">
    <source>
        <dbReference type="ARBA" id="ARBA00022840"/>
    </source>
</evidence>
<keyword evidence="4" id="KW-0547">Nucleotide-binding</keyword>
<dbReference type="EMBL" id="CATZAZ010000002">
    <property type="protein sequence ID" value="CAJ0787914.1"/>
    <property type="molecule type" value="Genomic_DNA"/>
</dbReference>
<dbReference type="Proteomes" id="UP001189773">
    <property type="component" value="Unassembled WGS sequence"/>
</dbReference>
<evidence type="ECO:0000256" key="5">
    <source>
        <dbReference type="ARBA" id="ARBA00022777"/>
    </source>
</evidence>
<evidence type="ECO:0000256" key="4">
    <source>
        <dbReference type="ARBA" id="ARBA00022741"/>
    </source>
</evidence>
<keyword evidence="15" id="KW-1185">Reference proteome</keyword>
<dbReference type="InterPro" id="IPR010737">
    <property type="entry name" value="4-carb_acid_sugar_kinase_N"/>
</dbReference>
<evidence type="ECO:0000256" key="2">
    <source>
        <dbReference type="ARBA" id="ARBA00022679"/>
    </source>
</evidence>
<evidence type="ECO:0000256" key="7">
    <source>
        <dbReference type="ARBA" id="ARBA00023002"/>
    </source>
</evidence>
<evidence type="ECO:0000256" key="9">
    <source>
        <dbReference type="ARBA" id="ARBA00023277"/>
    </source>
</evidence>
<dbReference type="SUPFAM" id="SSF142764">
    <property type="entry name" value="YgbK-like"/>
    <property type="match status" value="1"/>
</dbReference>
<dbReference type="InterPro" id="IPR005255">
    <property type="entry name" value="PdxA_fam"/>
</dbReference>
<gene>
    <name evidence="12" type="primary">pdxA_2</name>
    <name evidence="13" type="ORF">LMG18095_01847</name>
    <name evidence="12" type="ORF">R77560_01645</name>
</gene>
<dbReference type="GO" id="GO:0016301">
    <property type="term" value="F:kinase activity"/>
    <property type="evidence" value="ECO:0007669"/>
    <property type="project" value="UniProtKB-KW"/>
</dbReference>
<protein>
    <submittedName>
        <fullName evidence="12">4-hydroxythreonine-4-phosphate dehydrogenase</fullName>
        <ecNumber evidence="12">1.1.1.262</ecNumber>
    </submittedName>
</protein>
<dbReference type="PANTHER" id="PTHR30004:SF6">
    <property type="entry name" value="D-THREONATE 4-PHOSPHATE DEHYDROGENASE"/>
    <property type="match status" value="1"/>
</dbReference>
<evidence type="ECO:0000259" key="11">
    <source>
        <dbReference type="Pfam" id="PF17042"/>
    </source>
</evidence>
<dbReference type="InterPro" id="IPR031475">
    <property type="entry name" value="NBD_C"/>
</dbReference>
<dbReference type="Pfam" id="PF04166">
    <property type="entry name" value="PdxA"/>
    <property type="match status" value="1"/>
</dbReference>
<keyword evidence="8" id="KW-0520">NAD</keyword>
<dbReference type="SUPFAM" id="SSF53659">
    <property type="entry name" value="Isocitrate/Isopropylmalate dehydrogenase-like"/>
    <property type="match status" value="1"/>
</dbReference>
<dbReference type="AlphaFoldDB" id="A0AAD2F0Z2"/>
<evidence type="ECO:0000256" key="3">
    <source>
        <dbReference type="ARBA" id="ARBA00022723"/>
    </source>
</evidence>
<proteinExistence type="inferred from homology"/>
<dbReference type="GO" id="GO:0050570">
    <property type="term" value="F:4-hydroxythreonine-4-phosphate dehydrogenase activity"/>
    <property type="evidence" value="ECO:0007669"/>
    <property type="project" value="UniProtKB-EC"/>
</dbReference>
<dbReference type="Pfam" id="PF07005">
    <property type="entry name" value="SBD_N"/>
    <property type="match status" value="1"/>
</dbReference>
<dbReference type="GO" id="GO:0005524">
    <property type="term" value="F:ATP binding"/>
    <property type="evidence" value="ECO:0007669"/>
    <property type="project" value="UniProtKB-KW"/>
</dbReference>
<feature type="domain" description="Four-carbon acid sugar kinase N-terminal" evidence="10">
    <location>
        <begin position="11"/>
        <end position="232"/>
    </location>
</feature>
<dbReference type="InterPro" id="IPR037051">
    <property type="entry name" value="4-carb_acid_sugar_kinase_N_sf"/>
</dbReference>
<keyword evidence="9" id="KW-0119">Carbohydrate metabolism</keyword>
<keyword evidence="2" id="KW-0808">Transferase</keyword>
<accession>A0AAD2F0Z2</accession>
<dbReference type="EMBL" id="CATZAR010000003">
    <property type="protein sequence ID" value="CAJ0789174.1"/>
    <property type="molecule type" value="Genomic_DNA"/>
</dbReference>
<dbReference type="Gene3D" id="3.40.718.10">
    <property type="entry name" value="Isopropylmalate Dehydrogenase"/>
    <property type="match status" value="1"/>
</dbReference>
<evidence type="ECO:0000313" key="12">
    <source>
        <dbReference type="EMBL" id="CAJ0787914.1"/>
    </source>
</evidence>
<reference evidence="12 15" key="1">
    <citation type="submission" date="2023-07" db="EMBL/GenBank/DDBJ databases">
        <authorList>
            <person name="Peeters C."/>
        </authorList>
    </citation>
    <scope>NUCLEOTIDE SEQUENCE</scope>
    <source>
        <strain evidence="13 15">LMG 18095</strain>
        <strain evidence="12">R-77560</strain>
    </source>
</reference>
<dbReference type="EC" id="1.1.1.262" evidence="12"/>
<evidence type="ECO:0000256" key="1">
    <source>
        <dbReference type="ARBA" id="ARBA00005715"/>
    </source>
</evidence>
<keyword evidence="6" id="KW-0067">ATP-binding</keyword>
<keyword evidence="3" id="KW-0479">Metal-binding</keyword>
<dbReference type="GO" id="GO:0046872">
    <property type="term" value="F:metal ion binding"/>
    <property type="evidence" value="ECO:0007669"/>
    <property type="project" value="UniProtKB-KW"/>
</dbReference>
<name>A0AAD2F0Z2_9RALS</name>
<dbReference type="GO" id="GO:0051287">
    <property type="term" value="F:NAD binding"/>
    <property type="evidence" value="ECO:0007669"/>
    <property type="project" value="InterPro"/>
</dbReference>
<evidence type="ECO:0000256" key="8">
    <source>
        <dbReference type="ARBA" id="ARBA00023027"/>
    </source>
</evidence>
<dbReference type="InterPro" id="IPR042213">
    <property type="entry name" value="NBD_C_sf"/>
</dbReference>
<dbReference type="Proteomes" id="UP001189756">
    <property type="component" value="Unassembled WGS sequence"/>
</dbReference>
<feature type="domain" description="Four-carbon acid sugar kinase nucleotide binding" evidence="11">
    <location>
        <begin position="258"/>
        <end position="407"/>
    </location>
</feature>
<dbReference type="Gene3D" id="3.40.50.10840">
    <property type="entry name" value="Putative sugar-binding, N-terminal domain"/>
    <property type="match status" value="1"/>
</dbReference>
<evidence type="ECO:0000313" key="13">
    <source>
        <dbReference type="EMBL" id="CAJ0789174.1"/>
    </source>
</evidence>
<organism evidence="12 14">
    <name type="scientific">Ralstonia thomasii</name>
    <dbReference type="NCBI Taxonomy" id="3058596"/>
    <lineage>
        <taxon>Bacteria</taxon>
        <taxon>Pseudomonadati</taxon>
        <taxon>Pseudomonadota</taxon>
        <taxon>Betaproteobacteria</taxon>
        <taxon>Burkholderiales</taxon>
        <taxon>Burkholderiaceae</taxon>
        <taxon>Ralstonia</taxon>
    </lineage>
</organism>
<dbReference type="NCBIfam" id="TIGR00557">
    <property type="entry name" value="pdxA"/>
    <property type="match status" value="1"/>
</dbReference>
<dbReference type="RefSeq" id="WP_012434992.1">
    <property type="nucleotide sequence ID" value="NZ_CATWDO010000005.1"/>
</dbReference>
<evidence type="ECO:0000313" key="14">
    <source>
        <dbReference type="Proteomes" id="UP001189756"/>
    </source>
</evidence>
<keyword evidence="7 12" id="KW-0560">Oxidoreductase</keyword>
<evidence type="ECO:0000259" key="10">
    <source>
        <dbReference type="Pfam" id="PF07005"/>
    </source>
</evidence>
<comment type="similarity">
    <text evidence="1">Belongs to the four-carbon acid sugar kinase family.</text>
</comment>
<evidence type="ECO:0000313" key="15">
    <source>
        <dbReference type="Proteomes" id="UP001189773"/>
    </source>
</evidence>
<dbReference type="Pfam" id="PF17042">
    <property type="entry name" value="NBD_C"/>
    <property type="match status" value="1"/>
</dbReference>